<feature type="compositionally biased region" description="Pro residues" evidence="3">
    <location>
        <begin position="329"/>
        <end position="340"/>
    </location>
</feature>
<dbReference type="AlphaFoldDB" id="A0A6P7MEG0"/>
<proteinExistence type="predicted"/>
<feature type="domain" description="SH2" evidence="4">
    <location>
        <begin position="35"/>
        <end position="126"/>
    </location>
</feature>
<dbReference type="Pfam" id="PF00017">
    <property type="entry name" value="SH2"/>
    <property type="match status" value="1"/>
</dbReference>
<dbReference type="PANTHER" id="PTHR14388">
    <property type="entry name" value="T CELL-SPECIFIC ADAPTER PROTEIN TSAD"/>
    <property type="match status" value="1"/>
</dbReference>
<gene>
    <name evidence="6" type="primary">hsh2d</name>
</gene>
<name>A0A6P7MEG0_BETSP</name>
<dbReference type="PANTHER" id="PTHR14388:SF3">
    <property type="entry name" value="HEMATOPOIETIC SH2 DOMAIN-CONTAINING PROTEIN"/>
    <property type="match status" value="1"/>
</dbReference>
<dbReference type="SMART" id="SM00252">
    <property type="entry name" value="SH2"/>
    <property type="match status" value="1"/>
</dbReference>
<dbReference type="PROSITE" id="PS50001">
    <property type="entry name" value="SH2"/>
    <property type="match status" value="1"/>
</dbReference>
<accession>A0A6P7MEG0</accession>
<evidence type="ECO:0000313" key="6">
    <source>
        <dbReference type="RefSeq" id="XP_029005301.1"/>
    </source>
</evidence>
<sequence>MMEAHQPAGGQHDAFTWFAQSQAQCVIGNGVVPEWFHGVIPRKVSEELLLPKPPGYFLIRVSQSRVGYTLSYRAADSCRHFMIDVLGDGQYVIIGENRSHRCLQDLVDFHRRQPIKPYTEVLTVPCGQSSSDKNDYAELLFPKRAGQEHLPPALPHRPNTLSTSAPLPPGSQTHRLYPNLDVDFKDVTSHSPAKPVPKARKEHTVEDAQTHTPPEVPARNLGPLTQNQAFIRTASGPTANDAAPGASLLPTKTQDVKHSVISNLKNLKKKFQKNRSASQENTYTEISVEATSNVYQEIPRRHEDGDEEDEAHSYINTDVTVTDRALPPEYQPPPPFAPGY</sequence>
<dbReference type="InterPro" id="IPR036860">
    <property type="entry name" value="SH2_dom_sf"/>
</dbReference>
<dbReference type="SUPFAM" id="SSF55550">
    <property type="entry name" value="SH2 domain"/>
    <property type="match status" value="1"/>
</dbReference>
<keyword evidence="1 2" id="KW-0727">SH2 domain</keyword>
<organism evidence="5 6">
    <name type="scientific">Betta splendens</name>
    <name type="common">Siamese fighting fish</name>
    <dbReference type="NCBI Taxonomy" id="158456"/>
    <lineage>
        <taxon>Eukaryota</taxon>
        <taxon>Metazoa</taxon>
        <taxon>Chordata</taxon>
        <taxon>Craniata</taxon>
        <taxon>Vertebrata</taxon>
        <taxon>Euteleostomi</taxon>
        <taxon>Actinopterygii</taxon>
        <taxon>Neopterygii</taxon>
        <taxon>Teleostei</taxon>
        <taxon>Neoteleostei</taxon>
        <taxon>Acanthomorphata</taxon>
        <taxon>Anabantaria</taxon>
        <taxon>Anabantiformes</taxon>
        <taxon>Anabantoidei</taxon>
        <taxon>Osphronemidae</taxon>
        <taxon>Betta</taxon>
    </lineage>
</organism>
<dbReference type="InParanoid" id="A0A6P7MEG0"/>
<evidence type="ECO:0000256" key="1">
    <source>
        <dbReference type="ARBA" id="ARBA00022999"/>
    </source>
</evidence>
<dbReference type="GeneID" id="114854779"/>
<evidence type="ECO:0000256" key="3">
    <source>
        <dbReference type="SAM" id="MobiDB-lite"/>
    </source>
</evidence>
<dbReference type="GO" id="GO:0005737">
    <property type="term" value="C:cytoplasm"/>
    <property type="evidence" value="ECO:0007669"/>
    <property type="project" value="TreeGrafter"/>
</dbReference>
<dbReference type="InterPro" id="IPR000980">
    <property type="entry name" value="SH2"/>
</dbReference>
<feature type="region of interest" description="Disordered" evidence="3">
    <location>
        <begin position="300"/>
        <end position="340"/>
    </location>
</feature>
<feature type="compositionally biased region" description="Polar residues" evidence="3">
    <location>
        <begin position="159"/>
        <end position="174"/>
    </location>
</feature>
<evidence type="ECO:0000313" key="5">
    <source>
        <dbReference type="Proteomes" id="UP000515150"/>
    </source>
</evidence>
<dbReference type="KEGG" id="bspl:114854779"/>
<dbReference type="CTD" id="84941"/>
<keyword evidence="5" id="KW-1185">Reference proteome</keyword>
<evidence type="ECO:0000259" key="4">
    <source>
        <dbReference type="PROSITE" id="PS50001"/>
    </source>
</evidence>
<protein>
    <submittedName>
        <fullName evidence="6">Hematopoietic SH2 domain-containing protein homolog</fullName>
    </submittedName>
</protein>
<dbReference type="RefSeq" id="XP_029005301.1">
    <property type="nucleotide sequence ID" value="XM_029149468.3"/>
</dbReference>
<feature type="region of interest" description="Disordered" evidence="3">
    <location>
        <begin position="148"/>
        <end position="222"/>
    </location>
</feature>
<dbReference type="Gene3D" id="3.30.505.10">
    <property type="entry name" value="SH2 domain"/>
    <property type="match status" value="1"/>
</dbReference>
<reference evidence="6" key="1">
    <citation type="submission" date="2025-08" db="UniProtKB">
        <authorList>
            <consortium name="RefSeq"/>
        </authorList>
    </citation>
    <scope>IDENTIFICATION</scope>
</reference>
<evidence type="ECO:0000256" key="2">
    <source>
        <dbReference type="PROSITE-ProRule" id="PRU00191"/>
    </source>
</evidence>
<dbReference type="OrthoDB" id="67310at2759"/>
<dbReference type="FunCoup" id="A0A6P7MEG0">
    <property type="interactions" value="627"/>
</dbReference>
<dbReference type="Proteomes" id="UP000515150">
    <property type="component" value="Chromosome 4"/>
</dbReference>